<evidence type="ECO:0000313" key="3">
    <source>
        <dbReference type="Proteomes" id="UP000248745"/>
    </source>
</evidence>
<evidence type="ECO:0008006" key="4">
    <source>
        <dbReference type="Google" id="ProtNLM"/>
    </source>
</evidence>
<dbReference type="RefSeq" id="WP_110998311.1">
    <property type="nucleotide sequence ID" value="NZ_QKTW01000011.1"/>
</dbReference>
<feature type="compositionally biased region" description="Gly residues" evidence="1">
    <location>
        <begin position="29"/>
        <end position="41"/>
    </location>
</feature>
<dbReference type="OrthoDB" id="882303at2"/>
<dbReference type="InterPro" id="IPR025460">
    <property type="entry name" value="DUF4280"/>
</dbReference>
<dbReference type="SUPFAM" id="SSF53955">
    <property type="entry name" value="Lysozyme-like"/>
    <property type="match status" value="1"/>
</dbReference>
<feature type="compositionally biased region" description="Basic and acidic residues" evidence="1">
    <location>
        <begin position="46"/>
        <end position="55"/>
    </location>
</feature>
<feature type="region of interest" description="Disordered" evidence="1">
    <location>
        <begin position="1"/>
        <end position="55"/>
    </location>
</feature>
<dbReference type="Pfam" id="PF14107">
    <property type="entry name" value="DUF4280"/>
    <property type="match status" value="1"/>
</dbReference>
<organism evidence="2 3">
    <name type="scientific">Taibaiella soli</name>
    <dbReference type="NCBI Taxonomy" id="1649169"/>
    <lineage>
        <taxon>Bacteria</taxon>
        <taxon>Pseudomonadati</taxon>
        <taxon>Bacteroidota</taxon>
        <taxon>Chitinophagia</taxon>
        <taxon>Chitinophagales</taxon>
        <taxon>Chitinophagaceae</taxon>
        <taxon>Taibaiella</taxon>
    </lineage>
</organism>
<gene>
    <name evidence="2" type="ORF">DN068_07635</name>
</gene>
<name>A0A2W2ADQ3_9BACT</name>
<keyword evidence="3" id="KW-1185">Reference proteome</keyword>
<sequence length="1220" mass="134218">MADKNWSPLDEDSDTAAATEAAPADGDNGNSGEGQPTGNGGTMPEQKTEEDQNSKADKTELLLCAGGTCVCDKAKSPNPVKLNVISHQKYFINDPDGSKKYIATIRENNIAALNFSECKVPDPSKPVACTAQLKWEKYYESVELPGKSFVLTEKSEATCAKGGKITVKTTGQEQAVTAKHLDEANASAWSATNPAVSEQDAEIKQADNDTDNSVTIGVTKIKTKTESPTEGTYPPGSTVDFEAIAFTKKNPTDAEKKTIDWIVYNGTTGQPITTSNDIGPLMSTVFNKPGEYIVEAYGKNPGATDAKKKGSSAFQRVSIKNNEMTGVAESNGQTKIRIGQPATFNVSTLFPVDQTPFPAASGNVSWEVQVKDGAQPVLSNTEGMTTTATASDKSSYVVIARQNGKTFQSPLIQVLKNRVKQITIDKTSVRLGESVHVDASKGFEFSPPMPDEVAQLKWKCVDDKGGEHPNAVVNGSVSFDAKLGAEGKYKIYAYLMAPSEEVTATFEVVKPRLSQCCWRGDDGDVKTTTGWDEESIIWLSFKSAQGMTVDIEIYTVNSSGGKTKIFTYGGAKITSENTFQQKFTLDKNKFGNKVNAGDKLAFVIRNKTQGQTIDLADTYQPQDKLYLQLKTDEKITSIGFYKGGKRIYSANYGDTMKCRVYARNLSTKELTIKIYRHENWRIDTQMGNTLKCTVGKEGYGEVDFTLPKDMENKYGGNIHQFYAWVKEDEMFGSSMEYGTELKNNEFSVQNIQTKALLVVTKNAKAPDASNAPVGVDKVNNRKPSGKCFCNRDFTVQEVKDTVNYLTGQQKIWYGKNCGVSDKSYEALTRELNAMMTRYNVTSCIRKIHFLAQVCEETGVFGLSEEGLSKYKSSQSTYKGRGILQLTGAADTTGFYNLPGAYQTYADYVKQPDVVTSPGKVATDIHLCIDSGGWEWAVAKVCPKWEDHKNDSESTKKQKKYLREKYADLLGKTPNEIADYEDTYLMEISKLINGFHDKAFPINWSKRQTYYNLLKNKVFRYKELCNGGTAKNSKVDGLCPKCGTMHYDDLVDTVVWQTQFNPKWGDKAKQNVACWKTCHDILVTTGLGDGSGSQDGKFQTALENSNHTQLNINADEAKKGVAYIDSELKAGRPILVGVDHALNYKGGTLNEGTTDHFIVIVGKGCVEGKICYRFYDVGTSHMDKGASEDNLLYLNATDHSLKGTTTYNGSTYTVTQVRKNV</sequence>
<evidence type="ECO:0000313" key="2">
    <source>
        <dbReference type="EMBL" id="PZF73585.1"/>
    </source>
</evidence>
<evidence type="ECO:0000256" key="1">
    <source>
        <dbReference type="SAM" id="MobiDB-lite"/>
    </source>
</evidence>
<protein>
    <recommendedName>
        <fullName evidence="4">DUF4280 domain-containing protein</fullName>
    </recommendedName>
</protein>
<reference evidence="2 3" key="1">
    <citation type="submission" date="2018-06" db="EMBL/GenBank/DDBJ databases">
        <title>Mucibacter soli gen. nov., sp. nov., a new member of the family Chitinophagaceae producing mucin.</title>
        <authorList>
            <person name="Kim M.-K."/>
            <person name="Park S."/>
            <person name="Kim T.-S."/>
            <person name="Joung Y."/>
            <person name="Han J.-H."/>
            <person name="Kim S.B."/>
        </authorList>
    </citation>
    <scope>NUCLEOTIDE SEQUENCE [LARGE SCALE GENOMIC DNA]</scope>
    <source>
        <strain evidence="2 3">R1-15</strain>
    </source>
</reference>
<dbReference type="AlphaFoldDB" id="A0A2W2ADQ3"/>
<comment type="caution">
    <text evidence="2">The sequence shown here is derived from an EMBL/GenBank/DDBJ whole genome shotgun (WGS) entry which is preliminary data.</text>
</comment>
<dbReference type="EMBL" id="QKTW01000011">
    <property type="protein sequence ID" value="PZF73585.1"/>
    <property type="molecule type" value="Genomic_DNA"/>
</dbReference>
<dbReference type="Gene3D" id="1.10.530.10">
    <property type="match status" value="1"/>
</dbReference>
<dbReference type="InterPro" id="IPR023346">
    <property type="entry name" value="Lysozyme-like_dom_sf"/>
</dbReference>
<dbReference type="Proteomes" id="UP000248745">
    <property type="component" value="Unassembled WGS sequence"/>
</dbReference>
<proteinExistence type="predicted"/>
<accession>A0A2W2ADQ3</accession>
<dbReference type="SUPFAM" id="SSF82171">
    <property type="entry name" value="DPP6 N-terminal domain-like"/>
    <property type="match status" value="1"/>
</dbReference>
<feature type="compositionally biased region" description="Low complexity" evidence="1">
    <location>
        <begin position="15"/>
        <end position="27"/>
    </location>
</feature>